<protein>
    <recommendedName>
        <fullName evidence="4">GDT1 family protein</fullName>
    </recommendedName>
</protein>
<feature type="transmembrane region" description="Helical" evidence="1">
    <location>
        <begin position="162"/>
        <end position="182"/>
    </location>
</feature>
<dbReference type="EMBL" id="CP119316">
    <property type="protein sequence ID" value="WEK47990.1"/>
    <property type="molecule type" value="Genomic_DNA"/>
</dbReference>
<evidence type="ECO:0008006" key="4">
    <source>
        <dbReference type="Google" id="ProtNLM"/>
    </source>
</evidence>
<dbReference type="KEGG" id="acob:P0Y56_06750"/>
<dbReference type="AlphaFoldDB" id="A0AAJ5X8Q3"/>
<keyword evidence="1" id="KW-0812">Transmembrane</keyword>
<accession>A0AAJ5X8Q3</accession>
<gene>
    <name evidence="2" type="ORF">P0Y56_06750</name>
</gene>
<name>A0AAJ5X8Q3_9SPHN</name>
<evidence type="ECO:0000313" key="3">
    <source>
        <dbReference type="Proteomes" id="UP001218362"/>
    </source>
</evidence>
<keyword evidence="1" id="KW-1133">Transmembrane helix</keyword>
<proteinExistence type="predicted"/>
<evidence type="ECO:0000313" key="2">
    <source>
        <dbReference type="EMBL" id="WEK47990.1"/>
    </source>
</evidence>
<feature type="transmembrane region" description="Helical" evidence="1">
    <location>
        <begin position="39"/>
        <end position="63"/>
    </location>
</feature>
<reference evidence="2" key="1">
    <citation type="submission" date="2023-03" db="EMBL/GenBank/DDBJ databases">
        <title>Andean soil-derived lignocellulolytic bacterial consortium as a source of novel taxa and putative plastic-active enzymes.</title>
        <authorList>
            <person name="Diaz-Garcia L."/>
            <person name="Chuvochina M."/>
            <person name="Feuerriegel G."/>
            <person name="Bunk B."/>
            <person name="Sproer C."/>
            <person name="Streit W.R."/>
            <person name="Rodriguez L.M."/>
            <person name="Overmann J."/>
            <person name="Jimenez D.J."/>
        </authorList>
    </citation>
    <scope>NUCLEOTIDE SEQUENCE</scope>
    <source>
        <strain evidence="2">MAG 26</strain>
    </source>
</reference>
<organism evidence="2 3">
    <name type="scientific">Candidatus Andeanibacterium colombiense</name>
    <dbReference type="NCBI Taxonomy" id="3121345"/>
    <lineage>
        <taxon>Bacteria</taxon>
        <taxon>Pseudomonadati</taxon>
        <taxon>Pseudomonadota</taxon>
        <taxon>Alphaproteobacteria</taxon>
        <taxon>Sphingomonadales</taxon>
        <taxon>Sphingomonadaceae</taxon>
        <taxon>Candidatus Andeanibacterium</taxon>
    </lineage>
</organism>
<sequence length="186" mass="18467">MPAFFLALIASFAAATGGRDQRLIACLSDRLGASAGLLVAGWIACAVTATLAALAGEGLAALLPPAAKQMLVAFALLAGAAELFWPVNPREPGEPTRSLFAAGLVIALRQVGDAARFLIAAFAAATGSHWLAGTGGMIGGAAALTVGWALGGQLAALLPLRAIRFGIAAALLVAGLWTAAAARGII</sequence>
<keyword evidence="1" id="KW-0472">Membrane</keyword>
<feature type="transmembrane region" description="Helical" evidence="1">
    <location>
        <begin position="130"/>
        <end position="150"/>
    </location>
</feature>
<dbReference type="Proteomes" id="UP001218362">
    <property type="component" value="Chromosome"/>
</dbReference>
<feature type="transmembrane region" description="Helical" evidence="1">
    <location>
        <begin position="70"/>
        <end position="87"/>
    </location>
</feature>
<evidence type="ECO:0000256" key="1">
    <source>
        <dbReference type="SAM" id="Phobius"/>
    </source>
</evidence>